<evidence type="ECO:0000313" key="7">
    <source>
        <dbReference type="Proteomes" id="UP001254257"/>
    </source>
</evidence>
<protein>
    <submittedName>
        <fullName evidence="6">LysR family transcriptional regulator</fullName>
    </submittedName>
</protein>
<keyword evidence="7" id="KW-1185">Reference proteome</keyword>
<dbReference type="PANTHER" id="PTHR30537">
    <property type="entry name" value="HTH-TYPE TRANSCRIPTIONAL REGULATOR"/>
    <property type="match status" value="1"/>
</dbReference>
<dbReference type="SUPFAM" id="SSF53850">
    <property type="entry name" value="Periplasmic binding protein-like II"/>
    <property type="match status" value="1"/>
</dbReference>
<organism evidence="6 7">
    <name type="scientific">Bosea rubneri</name>
    <dbReference type="NCBI Taxonomy" id="3075434"/>
    <lineage>
        <taxon>Bacteria</taxon>
        <taxon>Pseudomonadati</taxon>
        <taxon>Pseudomonadota</taxon>
        <taxon>Alphaproteobacteria</taxon>
        <taxon>Hyphomicrobiales</taxon>
        <taxon>Boseaceae</taxon>
        <taxon>Bosea</taxon>
    </lineage>
</organism>
<dbReference type="InterPro" id="IPR005119">
    <property type="entry name" value="LysR_subst-bd"/>
</dbReference>
<evidence type="ECO:0000259" key="5">
    <source>
        <dbReference type="PROSITE" id="PS50931"/>
    </source>
</evidence>
<comment type="similarity">
    <text evidence="1">Belongs to the LysR transcriptional regulatory family.</text>
</comment>
<reference evidence="6 7" key="1">
    <citation type="submission" date="2023-09" db="EMBL/GenBank/DDBJ databases">
        <title>Whole genome shotgun sequencing (WGS) of Bosea sp. ZW T0_25, isolated from stored onions (Allium cepa).</title>
        <authorList>
            <person name="Stoll D.A."/>
            <person name="Huch M."/>
        </authorList>
    </citation>
    <scope>NUCLEOTIDE SEQUENCE [LARGE SCALE GENOMIC DNA]</scope>
    <source>
        <strain evidence="6 7">ZW T0_25</strain>
    </source>
</reference>
<name>A0ABU3S6J1_9HYPH</name>
<accession>A0ABU3S6J1</accession>
<dbReference type="RefSeq" id="WP_316018271.1">
    <property type="nucleotide sequence ID" value="NZ_JAWDID010000013.1"/>
</dbReference>
<dbReference type="EMBL" id="JAWDID010000013">
    <property type="protein sequence ID" value="MDU0340400.1"/>
    <property type="molecule type" value="Genomic_DNA"/>
</dbReference>
<feature type="domain" description="HTH lysR-type" evidence="5">
    <location>
        <begin position="2"/>
        <end position="59"/>
    </location>
</feature>
<keyword evidence="3" id="KW-0238">DNA-binding</keyword>
<proteinExistence type="inferred from homology"/>
<dbReference type="Pfam" id="PF03466">
    <property type="entry name" value="LysR_substrate"/>
    <property type="match status" value="1"/>
</dbReference>
<dbReference type="Gene3D" id="3.40.190.10">
    <property type="entry name" value="Periplasmic binding protein-like II"/>
    <property type="match status" value="2"/>
</dbReference>
<gene>
    <name evidence="6" type="ORF">RKE40_10925</name>
</gene>
<evidence type="ECO:0000256" key="4">
    <source>
        <dbReference type="ARBA" id="ARBA00023163"/>
    </source>
</evidence>
<evidence type="ECO:0000256" key="1">
    <source>
        <dbReference type="ARBA" id="ARBA00009437"/>
    </source>
</evidence>
<dbReference type="PANTHER" id="PTHR30537:SF3">
    <property type="entry name" value="TRANSCRIPTIONAL REGULATORY PROTEIN"/>
    <property type="match status" value="1"/>
</dbReference>
<keyword evidence="4" id="KW-0804">Transcription</keyword>
<dbReference type="SUPFAM" id="SSF46785">
    <property type="entry name" value="Winged helix' DNA-binding domain"/>
    <property type="match status" value="1"/>
</dbReference>
<dbReference type="InterPro" id="IPR058163">
    <property type="entry name" value="LysR-type_TF_proteobact-type"/>
</dbReference>
<evidence type="ECO:0000256" key="2">
    <source>
        <dbReference type="ARBA" id="ARBA00023015"/>
    </source>
</evidence>
<dbReference type="Proteomes" id="UP001254257">
    <property type="component" value="Unassembled WGS sequence"/>
</dbReference>
<dbReference type="InterPro" id="IPR000847">
    <property type="entry name" value="LysR_HTH_N"/>
</dbReference>
<evidence type="ECO:0000313" key="6">
    <source>
        <dbReference type="EMBL" id="MDU0340400.1"/>
    </source>
</evidence>
<dbReference type="InterPro" id="IPR036388">
    <property type="entry name" value="WH-like_DNA-bd_sf"/>
</dbReference>
<dbReference type="Pfam" id="PF00126">
    <property type="entry name" value="HTH_1"/>
    <property type="match status" value="1"/>
</dbReference>
<evidence type="ECO:0000256" key="3">
    <source>
        <dbReference type="ARBA" id="ARBA00023125"/>
    </source>
</evidence>
<comment type="caution">
    <text evidence="6">The sequence shown here is derived from an EMBL/GenBank/DDBJ whole genome shotgun (WGS) entry which is preliminary data.</text>
</comment>
<sequence length="296" mass="31777">MLNHDDLALVLAIARAGRMKPAAEALQAHPATVYRRLEALEHRLGGKLFERIDGRQAPTALAEEIVAEAEAIAERLDALNRAVSGRDARLGGPLTVTTTDTLQALVMPVAAAFGRLHPRLELRLDVSSAMADMRRNEADIAIRPTRAPPDTLIGTKLGSFDYAVYTRGSEPHPASLAALIAAGGWIGLSGEIAQTPAARWLDAHVPPPARIASVNLMLGAALAARSGAYALLPAYLGDDPLFGLARVSPPVPELRSQVWLLTHPDLRYAAKVRAFMAFAGKALRQALREDRPRDEP</sequence>
<keyword evidence="2" id="KW-0805">Transcription regulation</keyword>
<dbReference type="PROSITE" id="PS50931">
    <property type="entry name" value="HTH_LYSR"/>
    <property type="match status" value="1"/>
</dbReference>
<dbReference type="Gene3D" id="1.10.10.10">
    <property type="entry name" value="Winged helix-like DNA-binding domain superfamily/Winged helix DNA-binding domain"/>
    <property type="match status" value="1"/>
</dbReference>
<dbReference type="InterPro" id="IPR036390">
    <property type="entry name" value="WH_DNA-bd_sf"/>
</dbReference>